<dbReference type="Proteomes" id="UP001432027">
    <property type="component" value="Unassembled WGS sequence"/>
</dbReference>
<keyword evidence="2" id="KW-0677">Repeat</keyword>
<comment type="caution">
    <text evidence="6">The sequence shown here is derived from an EMBL/GenBank/DDBJ whole genome shotgun (WGS) entry which is preliminary data.</text>
</comment>
<evidence type="ECO:0000256" key="3">
    <source>
        <dbReference type="ARBA" id="ARBA00022837"/>
    </source>
</evidence>
<evidence type="ECO:0000256" key="1">
    <source>
        <dbReference type="ARBA" id="ARBA00022723"/>
    </source>
</evidence>
<dbReference type="PROSITE" id="PS50222">
    <property type="entry name" value="EF_HAND_2"/>
    <property type="match status" value="3"/>
</dbReference>
<proteinExistence type="predicted"/>
<dbReference type="GO" id="GO:0005509">
    <property type="term" value="F:calcium ion binding"/>
    <property type="evidence" value="ECO:0007669"/>
    <property type="project" value="InterPro"/>
</dbReference>
<evidence type="ECO:0000313" key="7">
    <source>
        <dbReference type="Proteomes" id="UP001432027"/>
    </source>
</evidence>
<evidence type="ECO:0000259" key="5">
    <source>
        <dbReference type="PROSITE" id="PS50222"/>
    </source>
</evidence>
<dbReference type="EMBL" id="BTSX01000006">
    <property type="protein sequence ID" value="GMT02906.1"/>
    <property type="molecule type" value="Genomic_DNA"/>
</dbReference>
<dbReference type="PROSITE" id="PS00018">
    <property type="entry name" value="EF_HAND_1"/>
    <property type="match status" value="3"/>
</dbReference>
<dbReference type="InterPro" id="IPR011992">
    <property type="entry name" value="EF-hand-dom_pair"/>
</dbReference>
<dbReference type="Pfam" id="PF13499">
    <property type="entry name" value="EF-hand_7"/>
    <property type="match status" value="1"/>
</dbReference>
<keyword evidence="7" id="KW-1185">Reference proteome</keyword>
<dbReference type="InterPro" id="IPR018247">
    <property type="entry name" value="EF_Hand_1_Ca_BS"/>
</dbReference>
<evidence type="ECO:0000313" key="6">
    <source>
        <dbReference type="EMBL" id="GMT02906.1"/>
    </source>
</evidence>
<protein>
    <recommendedName>
        <fullName evidence="5">EF-hand domain-containing protein</fullName>
    </recommendedName>
</protein>
<feature type="domain" description="EF-hand" evidence="5">
    <location>
        <begin position="180"/>
        <end position="215"/>
    </location>
</feature>
<gene>
    <name evidence="6" type="ORF">PENTCL1PPCAC_25080</name>
</gene>
<sequence>LLFVALISATFAAPFTTDSDLLTPEYFAVADKNGDGKIDFDEYLYTSQAYINEMMQQFAKMDKDGSDSLDVKEFTALSEPDKNRFFVDLVKFSTDDEPTIVLRRTEKEDLKVLSTSEEDSDSDDEEMTSVLDNSNEHSDEIAPYAHTISPDDFDEYDDDGNGMLNEDELMTYIQDYLEMALKRSANTIINRYDANKNGGIGREELAKFVAELPEDLVDPLTGDDEYDYVHDEDENDYGFAADSFVVSDHH</sequence>
<dbReference type="AlphaFoldDB" id="A0AAV5U7P8"/>
<dbReference type="InterPro" id="IPR002048">
    <property type="entry name" value="EF_hand_dom"/>
</dbReference>
<dbReference type="SUPFAM" id="SSF47473">
    <property type="entry name" value="EF-hand"/>
    <property type="match status" value="1"/>
</dbReference>
<feature type="domain" description="EF-hand" evidence="5">
    <location>
        <begin position="18"/>
        <end position="53"/>
    </location>
</feature>
<dbReference type="SMART" id="SM00054">
    <property type="entry name" value="EFh"/>
    <property type="match status" value="4"/>
</dbReference>
<evidence type="ECO:0000256" key="2">
    <source>
        <dbReference type="ARBA" id="ARBA00022737"/>
    </source>
</evidence>
<dbReference type="Pfam" id="PF13202">
    <property type="entry name" value="EF-hand_5"/>
    <property type="match status" value="1"/>
</dbReference>
<keyword evidence="3" id="KW-0106">Calcium</keyword>
<dbReference type="CDD" id="cd00051">
    <property type="entry name" value="EFh"/>
    <property type="match status" value="1"/>
</dbReference>
<organism evidence="6 7">
    <name type="scientific">Pristionchus entomophagus</name>
    <dbReference type="NCBI Taxonomy" id="358040"/>
    <lineage>
        <taxon>Eukaryota</taxon>
        <taxon>Metazoa</taxon>
        <taxon>Ecdysozoa</taxon>
        <taxon>Nematoda</taxon>
        <taxon>Chromadorea</taxon>
        <taxon>Rhabditida</taxon>
        <taxon>Rhabditina</taxon>
        <taxon>Diplogasteromorpha</taxon>
        <taxon>Diplogasteroidea</taxon>
        <taxon>Neodiplogasteridae</taxon>
        <taxon>Pristionchus</taxon>
    </lineage>
</organism>
<evidence type="ECO:0000256" key="4">
    <source>
        <dbReference type="SAM" id="MobiDB-lite"/>
    </source>
</evidence>
<dbReference type="Gene3D" id="1.10.238.10">
    <property type="entry name" value="EF-hand"/>
    <property type="match status" value="2"/>
</dbReference>
<keyword evidence="1" id="KW-0479">Metal-binding</keyword>
<feature type="non-terminal residue" evidence="6">
    <location>
        <position position="1"/>
    </location>
</feature>
<feature type="domain" description="EF-hand" evidence="5">
    <location>
        <begin position="153"/>
        <end position="179"/>
    </location>
</feature>
<feature type="compositionally biased region" description="Acidic residues" evidence="4">
    <location>
        <begin position="116"/>
        <end position="127"/>
    </location>
</feature>
<name>A0AAV5U7P8_9BILA</name>
<feature type="region of interest" description="Disordered" evidence="4">
    <location>
        <begin position="111"/>
        <end position="151"/>
    </location>
</feature>
<accession>A0AAV5U7P8</accession>
<reference evidence="6" key="1">
    <citation type="submission" date="2023-10" db="EMBL/GenBank/DDBJ databases">
        <title>Genome assembly of Pristionchus species.</title>
        <authorList>
            <person name="Yoshida K."/>
            <person name="Sommer R.J."/>
        </authorList>
    </citation>
    <scope>NUCLEOTIDE SEQUENCE</scope>
    <source>
        <strain evidence="6">RS0144</strain>
    </source>
</reference>
<dbReference type="PANTHER" id="PTHR45942">
    <property type="entry name" value="PROTEIN PHOSPATASE 3 REGULATORY SUBUNIT B ALPHA ISOFORM TYPE 1"/>
    <property type="match status" value="1"/>
</dbReference>